<accession>A0A074VXN4</accession>
<keyword evidence="4" id="KW-1185">Reference proteome</keyword>
<proteinExistence type="predicted"/>
<keyword evidence="2" id="KW-1133">Transmembrane helix</keyword>
<dbReference type="Proteomes" id="UP000030672">
    <property type="component" value="Unassembled WGS sequence"/>
</dbReference>
<dbReference type="HOGENOM" id="CLU_061830_1_0_1"/>
<dbReference type="RefSeq" id="XP_040881042.1">
    <property type="nucleotide sequence ID" value="XM_041026260.1"/>
</dbReference>
<gene>
    <name evidence="3" type="ORF">M437DRAFT_74577</name>
</gene>
<evidence type="ECO:0000256" key="1">
    <source>
        <dbReference type="SAM" id="MobiDB-lite"/>
    </source>
</evidence>
<evidence type="ECO:0000313" key="4">
    <source>
        <dbReference type="Proteomes" id="UP000030672"/>
    </source>
</evidence>
<feature type="transmembrane region" description="Helical" evidence="2">
    <location>
        <begin position="110"/>
        <end position="128"/>
    </location>
</feature>
<keyword evidence="2" id="KW-0472">Membrane</keyword>
<organism evidence="3 4">
    <name type="scientific">Aureobasidium melanogenum (strain CBS 110374)</name>
    <name type="common">Aureobasidium pullulans var. melanogenum</name>
    <dbReference type="NCBI Taxonomy" id="1043003"/>
    <lineage>
        <taxon>Eukaryota</taxon>
        <taxon>Fungi</taxon>
        <taxon>Dikarya</taxon>
        <taxon>Ascomycota</taxon>
        <taxon>Pezizomycotina</taxon>
        <taxon>Dothideomycetes</taxon>
        <taxon>Dothideomycetidae</taxon>
        <taxon>Dothideales</taxon>
        <taxon>Saccotheciaceae</taxon>
        <taxon>Aureobasidium</taxon>
    </lineage>
</organism>
<dbReference type="STRING" id="1043003.A0A074VXN4"/>
<feature type="region of interest" description="Disordered" evidence="1">
    <location>
        <begin position="30"/>
        <end position="91"/>
    </location>
</feature>
<name>A0A074VXN4_AURM1</name>
<evidence type="ECO:0000256" key="2">
    <source>
        <dbReference type="SAM" id="Phobius"/>
    </source>
</evidence>
<dbReference type="EMBL" id="KL584830">
    <property type="protein sequence ID" value="KEQ64019.1"/>
    <property type="molecule type" value="Genomic_DNA"/>
</dbReference>
<evidence type="ECO:0000313" key="3">
    <source>
        <dbReference type="EMBL" id="KEQ64019.1"/>
    </source>
</evidence>
<reference evidence="3 4" key="1">
    <citation type="journal article" date="2014" name="BMC Genomics">
        <title>Genome sequencing of four Aureobasidium pullulans varieties: biotechnological potential, stress tolerance, and description of new species.</title>
        <authorList>
            <person name="Gostin Ar C."/>
            <person name="Ohm R.A."/>
            <person name="Kogej T."/>
            <person name="Sonjak S."/>
            <person name="Turk M."/>
            <person name="Zajc J."/>
            <person name="Zalar P."/>
            <person name="Grube M."/>
            <person name="Sun H."/>
            <person name="Han J."/>
            <person name="Sharma A."/>
            <person name="Chiniquy J."/>
            <person name="Ngan C.Y."/>
            <person name="Lipzen A."/>
            <person name="Barry K."/>
            <person name="Grigoriev I.V."/>
            <person name="Gunde-Cimerman N."/>
        </authorList>
    </citation>
    <scope>NUCLEOTIDE SEQUENCE [LARGE SCALE GENOMIC DNA]</scope>
    <source>
        <strain evidence="3 4">CBS 110374</strain>
    </source>
</reference>
<sequence length="273" mass="31597">MSTMSALQLSRQLTLRNMRNPQTSILARSLLASRPASTSSKPVPKGRLLEKPTRFNPPSHPARLPRRNRQPAFQVPLSAKEKEQQKRKQYPHMMPPEGTFFHWFLTNRTIHVWITMSILISLAFFTWLNNFLTNTPYLDQLPPNNMFFSHPIAFLSRYAEVYNLHSQYISIQTAELRKNKVDDVRKRAEFRKAHGLNEEEGVFGGWSARDSGEKKEEESEVLGAVGNEMPVSKEVQKEREVLEATTVDKENAGETYTDFEGKRRPIKKWLGIW</sequence>
<dbReference type="AlphaFoldDB" id="A0A074VXN4"/>
<protein>
    <submittedName>
        <fullName evidence="3">Uncharacterized protein</fullName>
    </submittedName>
</protein>
<dbReference type="GeneID" id="63919633"/>
<keyword evidence="2" id="KW-0812">Transmembrane</keyword>